<dbReference type="PANTHER" id="PTHR34490">
    <property type="entry name" value="PROTEIN CBG12054-RELATED"/>
    <property type="match status" value="1"/>
</dbReference>
<feature type="domain" description="Galaxin-like repeats" evidence="2">
    <location>
        <begin position="356"/>
        <end position="482"/>
    </location>
</feature>
<evidence type="ECO:0000313" key="3">
    <source>
        <dbReference type="EMBL" id="CAG2195347.1"/>
    </source>
</evidence>
<feature type="chain" id="PRO_5035724760" description="Galaxin-like repeats domain-containing protein" evidence="1">
    <location>
        <begin position="25"/>
        <end position="620"/>
    </location>
</feature>
<dbReference type="InterPro" id="IPR036259">
    <property type="entry name" value="MFS_trans_sf"/>
</dbReference>
<reference evidence="3" key="1">
    <citation type="submission" date="2021-03" db="EMBL/GenBank/DDBJ databases">
        <authorList>
            <person name="Bekaert M."/>
        </authorList>
    </citation>
    <scope>NUCLEOTIDE SEQUENCE</scope>
</reference>
<evidence type="ECO:0000256" key="1">
    <source>
        <dbReference type="SAM" id="SignalP"/>
    </source>
</evidence>
<feature type="signal peptide" evidence="1">
    <location>
        <begin position="1"/>
        <end position="24"/>
    </location>
</feature>
<dbReference type="Pfam" id="PF24748">
    <property type="entry name" value="Galaxin_repeat"/>
    <property type="match status" value="3"/>
</dbReference>
<dbReference type="OrthoDB" id="6142948at2759"/>
<evidence type="ECO:0000259" key="2">
    <source>
        <dbReference type="Pfam" id="PF24748"/>
    </source>
</evidence>
<name>A0A8S3QEI9_MYTED</name>
<proteinExistence type="predicted"/>
<dbReference type="Gene3D" id="1.20.1250.20">
    <property type="entry name" value="MFS general substrate transporter like domains"/>
    <property type="match status" value="1"/>
</dbReference>
<dbReference type="InterPro" id="IPR056601">
    <property type="entry name" value="Galaxin_dom"/>
</dbReference>
<protein>
    <recommendedName>
        <fullName evidence="2">Galaxin-like repeats domain-containing protein</fullName>
    </recommendedName>
</protein>
<gene>
    <name evidence="3" type="ORF">MEDL_10299</name>
</gene>
<comment type="caution">
    <text evidence="3">The sequence shown here is derived from an EMBL/GenBank/DDBJ whole genome shotgun (WGS) entry which is preliminary data.</text>
</comment>
<feature type="domain" description="Galaxin-like repeats" evidence="2">
    <location>
        <begin position="41"/>
        <end position="174"/>
    </location>
</feature>
<feature type="domain" description="Galaxin-like repeats" evidence="2">
    <location>
        <begin position="254"/>
        <end position="343"/>
    </location>
</feature>
<sequence length="620" mass="70299">MCRIQHYSLILILVFCFQAFDTDARKYWCNQVKYEKPTFGCCAGVVYNTTTSACCGTKTYDRSRDHIDYACCADIHVYKRYEQTCCGSVVRNNIDIDLEADICCENKFHPKTEGVCCDNTFHKHGDKNRHSCCGKLLNDNNNKKCCNGKLHDISQHPAKKCCGIETYNNSTHWCDKRDPDIILLLGQETCYGEKYLTKTQICCHGQIRKLINKTTVNDDACCGTTTYNSKENTMTCDNNQLVPIGNMQAEPFLKMCGDRLINENIQGCCDGTPFDLLNQICCGGTILHKSKKCCDGRELDTAKYVCCKGDTIEQQVKLQPNSDECCLLKNGSFQTYNRKYSECSLTLGVAPKGSRCGALLYNKSTDLCCQGILFKNGTLQKRKCCGVKSYDTQCQECQHDGIIDLETCNKHVKLKEAQHYCGKKEYNKDKDLCCHGNLYVNGTTQRKGCCGIKSYLKKNKKCLHGEIRDGFVCPNYCQRSWIQNNQTLLTWNKNKTSKYKVHSISYLNGKTWKINNRKKSKNVVFKKDCRCLFKGKKEAILVSKRITKAGKIRGKYYWLKHFSTFFSIFGRFSAAGSFSSVFLYTPELYPTNLRNVGLGMASTVSRIGSMISPFAATLVR</sequence>
<dbReference type="InterPro" id="IPR055284">
    <property type="entry name" value="Galaxin-like"/>
</dbReference>
<dbReference type="Proteomes" id="UP000683360">
    <property type="component" value="Unassembled WGS sequence"/>
</dbReference>
<accession>A0A8S3QEI9</accession>
<dbReference type="EMBL" id="CAJPWZ010000515">
    <property type="protein sequence ID" value="CAG2195347.1"/>
    <property type="molecule type" value="Genomic_DNA"/>
</dbReference>
<keyword evidence="1" id="KW-0732">Signal</keyword>
<organism evidence="3 4">
    <name type="scientific">Mytilus edulis</name>
    <name type="common">Blue mussel</name>
    <dbReference type="NCBI Taxonomy" id="6550"/>
    <lineage>
        <taxon>Eukaryota</taxon>
        <taxon>Metazoa</taxon>
        <taxon>Spiralia</taxon>
        <taxon>Lophotrochozoa</taxon>
        <taxon>Mollusca</taxon>
        <taxon>Bivalvia</taxon>
        <taxon>Autobranchia</taxon>
        <taxon>Pteriomorphia</taxon>
        <taxon>Mytilida</taxon>
        <taxon>Mytiloidea</taxon>
        <taxon>Mytilidae</taxon>
        <taxon>Mytilinae</taxon>
        <taxon>Mytilus</taxon>
    </lineage>
</organism>
<evidence type="ECO:0000313" key="4">
    <source>
        <dbReference type="Proteomes" id="UP000683360"/>
    </source>
</evidence>
<dbReference type="SUPFAM" id="SSF103473">
    <property type="entry name" value="MFS general substrate transporter"/>
    <property type="match status" value="1"/>
</dbReference>
<dbReference type="AlphaFoldDB" id="A0A8S3QEI9"/>
<keyword evidence="4" id="KW-1185">Reference proteome</keyword>
<dbReference type="PANTHER" id="PTHR34490:SF3">
    <property type="entry name" value="GALAXIN-LIKE ISOFORM X2"/>
    <property type="match status" value="1"/>
</dbReference>